<reference evidence="1 2" key="1">
    <citation type="submission" date="2024-07" db="EMBL/GenBank/DDBJ databases">
        <title>Luteimonas salilacus sp. nov., isolated from the shore soil of Salt Lake in Tibet of China.</title>
        <authorList>
            <person name="Zhang X."/>
            <person name="Li A."/>
        </authorList>
    </citation>
    <scope>NUCLEOTIDE SEQUENCE [LARGE SCALE GENOMIC DNA]</scope>
    <source>
        <strain evidence="1 2">B3-2-R+30</strain>
    </source>
</reference>
<dbReference type="RefSeq" id="WP_370561716.1">
    <property type="nucleotide sequence ID" value="NZ_JBFWIB010000001.1"/>
</dbReference>
<gene>
    <name evidence="1" type="ORF">AB6713_13730</name>
</gene>
<evidence type="ECO:0000313" key="2">
    <source>
        <dbReference type="Proteomes" id="UP001566331"/>
    </source>
</evidence>
<accession>A0ABV4HSC2</accession>
<sequence>MQNVTDRVAPLDPTTYGALNYNPLDFSGAMGRYFTLGVRYTFL</sequence>
<evidence type="ECO:0000313" key="1">
    <source>
        <dbReference type="EMBL" id="MEZ0475662.1"/>
    </source>
</evidence>
<proteinExistence type="predicted"/>
<dbReference type="EMBL" id="JBFWIC010000020">
    <property type="protein sequence ID" value="MEZ0475662.1"/>
    <property type="molecule type" value="Genomic_DNA"/>
</dbReference>
<comment type="caution">
    <text evidence="1">The sequence shown here is derived from an EMBL/GenBank/DDBJ whole genome shotgun (WGS) entry which is preliminary data.</text>
</comment>
<evidence type="ECO:0008006" key="3">
    <source>
        <dbReference type="Google" id="ProtNLM"/>
    </source>
</evidence>
<keyword evidence="2" id="KW-1185">Reference proteome</keyword>
<protein>
    <recommendedName>
        <fullName evidence="3">TonB-dependent receptor</fullName>
    </recommendedName>
</protein>
<organism evidence="1 2">
    <name type="scientific">Luteimonas salinilitoris</name>
    <dbReference type="NCBI Taxonomy" id="3237697"/>
    <lineage>
        <taxon>Bacteria</taxon>
        <taxon>Pseudomonadati</taxon>
        <taxon>Pseudomonadota</taxon>
        <taxon>Gammaproteobacteria</taxon>
        <taxon>Lysobacterales</taxon>
        <taxon>Lysobacteraceae</taxon>
        <taxon>Luteimonas</taxon>
    </lineage>
</organism>
<dbReference type="Proteomes" id="UP001566331">
    <property type="component" value="Unassembled WGS sequence"/>
</dbReference>
<name>A0ABV4HSC2_9GAMM</name>